<proteinExistence type="predicted"/>
<dbReference type="Proteomes" id="UP000253868">
    <property type="component" value="Chromosome"/>
</dbReference>
<organism evidence="1 2">
    <name type="scientific">Streptomyces paludis</name>
    <dbReference type="NCBI Taxonomy" id="2282738"/>
    <lineage>
        <taxon>Bacteria</taxon>
        <taxon>Bacillati</taxon>
        <taxon>Actinomycetota</taxon>
        <taxon>Actinomycetes</taxon>
        <taxon>Kitasatosporales</taxon>
        <taxon>Streptomycetaceae</taxon>
        <taxon>Streptomyces</taxon>
    </lineage>
</organism>
<sequence length="217" mass="23960">MDSGNAVVRLCAEGMAAETENRTDEARALFLRAWEAAEDDYGACVAAHYVARHQPTPRETLRWNQECLTRADRVGDARVRGFYASLHGNMGRAHLELGEREPAREHFEQAAERLADVPPGPYADWLRLCVARGLRATRDTGDAPVPPGDPIGPLLTRLCERADLDALGLLLPAYLGDLGRPEDGQRLTTALRMLHAERRLPEEEQHALGRAIALRAA</sequence>
<dbReference type="KEGG" id="spad:DVK44_29705"/>
<evidence type="ECO:0000313" key="2">
    <source>
        <dbReference type="Proteomes" id="UP000253868"/>
    </source>
</evidence>
<name>A0A345HWV2_9ACTN</name>
<dbReference type="SUPFAM" id="SSF48452">
    <property type="entry name" value="TPR-like"/>
    <property type="match status" value="1"/>
</dbReference>
<reference evidence="2" key="1">
    <citation type="submission" date="2018-07" db="EMBL/GenBank/DDBJ databases">
        <authorList>
            <person name="Zhao J."/>
        </authorList>
    </citation>
    <scope>NUCLEOTIDE SEQUENCE [LARGE SCALE GENOMIC DNA]</scope>
    <source>
        <strain evidence="2">GSSD-12</strain>
    </source>
</reference>
<keyword evidence="2" id="KW-1185">Reference proteome</keyword>
<evidence type="ECO:0008006" key="3">
    <source>
        <dbReference type="Google" id="ProtNLM"/>
    </source>
</evidence>
<evidence type="ECO:0000313" key="1">
    <source>
        <dbReference type="EMBL" id="AXG81176.1"/>
    </source>
</evidence>
<accession>A0A345HWV2</accession>
<dbReference type="InterPro" id="IPR011990">
    <property type="entry name" value="TPR-like_helical_dom_sf"/>
</dbReference>
<gene>
    <name evidence="1" type="ORF">DVK44_29705</name>
</gene>
<protein>
    <recommendedName>
        <fullName evidence="3">Tetratricopeptide repeat protein</fullName>
    </recommendedName>
</protein>
<dbReference type="Gene3D" id="1.25.40.10">
    <property type="entry name" value="Tetratricopeptide repeat domain"/>
    <property type="match status" value="1"/>
</dbReference>
<dbReference type="EMBL" id="CP031194">
    <property type="protein sequence ID" value="AXG81176.1"/>
    <property type="molecule type" value="Genomic_DNA"/>
</dbReference>
<dbReference type="RefSeq" id="WP_114663717.1">
    <property type="nucleotide sequence ID" value="NZ_CP031194.1"/>
</dbReference>
<dbReference type="AlphaFoldDB" id="A0A345HWV2"/>
<dbReference type="OrthoDB" id="8450665at2"/>